<dbReference type="InterPro" id="IPR011642">
    <property type="entry name" value="Gate_dom"/>
</dbReference>
<gene>
    <name evidence="3" type="primary">ylbJ</name>
    <name evidence="3" type="ORF">F8153_00815</name>
</gene>
<accession>A0A833HR91</accession>
<dbReference type="AlphaFoldDB" id="A0A833HR91"/>
<feature type="transmembrane region" description="Helical" evidence="1">
    <location>
        <begin position="220"/>
        <end position="253"/>
    </location>
</feature>
<protein>
    <submittedName>
        <fullName evidence="3">Sporulation integral membrane protein YlbJ</fullName>
    </submittedName>
</protein>
<evidence type="ECO:0000313" key="3">
    <source>
        <dbReference type="EMBL" id="KAB3533123.1"/>
    </source>
</evidence>
<feature type="transmembrane region" description="Helical" evidence="1">
    <location>
        <begin position="326"/>
        <end position="347"/>
    </location>
</feature>
<feature type="transmembrane region" description="Helical" evidence="1">
    <location>
        <begin position="374"/>
        <end position="401"/>
    </location>
</feature>
<reference evidence="3 4" key="1">
    <citation type="submission" date="2019-10" db="EMBL/GenBank/DDBJ databases">
        <title>Alkaliphilus serpentinus sp. nov. and Alkaliphilus pronyensis sp. nov., two novel anaerobic alkaliphilic species isolated from the serpentinized-hosted hydrothermal field of the Prony Bay (New Caledonia).</title>
        <authorList>
            <person name="Postec A."/>
        </authorList>
    </citation>
    <scope>NUCLEOTIDE SEQUENCE [LARGE SCALE GENOMIC DNA]</scope>
    <source>
        <strain evidence="3 4">LacT</strain>
    </source>
</reference>
<evidence type="ECO:0000256" key="1">
    <source>
        <dbReference type="SAM" id="Phobius"/>
    </source>
</evidence>
<dbReference type="EMBL" id="WBZB01000004">
    <property type="protein sequence ID" value="KAB3533123.1"/>
    <property type="molecule type" value="Genomic_DNA"/>
</dbReference>
<comment type="caution">
    <text evidence="3">The sequence shown here is derived from an EMBL/GenBank/DDBJ whole genome shotgun (WGS) entry which is preliminary data.</text>
</comment>
<keyword evidence="1" id="KW-0472">Membrane</keyword>
<feature type="transmembrane region" description="Helical" evidence="1">
    <location>
        <begin position="285"/>
        <end position="305"/>
    </location>
</feature>
<dbReference type="OrthoDB" id="1645614at2"/>
<feature type="transmembrane region" description="Helical" evidence="1">
    <location>
        <begin position="40"/>
        <end position="70"/>
    </location>
</feature>
<evidence type="ECO:0000313" key="4">
    <source>
        <dbReference type="Proteomes" id="UP000465601"/>
    </source>
</evidence>
<dbReference type="InterPro" id="IPR014226">
    <property type="entry name" value="Spore_IM_YlbJ"/>
</dbReference>
<feature type="transmembrane region" description="Helical" evidence="1">
    <location>
        <begin position="124"/>
        <end position="144"/>
    </location>
</feature>
<dbReference type="Proteomes" id="UP000465601">
    <property type="component" value="Unassembled WGS sequence"/>
</dbReference>
<feature type="domain" description="Nucleoside transporter/FeoB GTPase Gate" evidence="2">
    <location>
        <begin position="45"/>
        <end position="145"/>
    </location>
</feature>
<feature type="transmembrane region" description="Helical" evidence="1">
    <location>
        <begin position="150"/>
        <end position="172"/>
    </location>
</feature>
<dbReference type="Pfam" id="PF07670">
    <property type="entry name" value="Gate"/>
    <property type="match status" value="1"/>
</dbReference>
<sequence length="410" mass="45391">MVKKAKEFFSTYTLIIVVIFIIISIILLPKESVDAAYKGLMTWFTIVLPALLPFFIGAELLIGLGVVKFIGILLEPLMRPLFNVPGEGSFAYAMSITSGYPVGAKIVSRLRKDKVLSTEEAQRLAAFCSTSGPLFMLGAVGIGMFKSVEIGIFIALCHYLGSISVGLLFRFYKSPALNFYSSTRRNIFSAAFKELKATRSKNPPLGILLGNAVRESLNTLLVVGGFIILFSVIIRVLTTIGIIGILSNFLLFFLKPLGITSSLTNGLLTGIFEITLGSKLVAETFSSWILPKITVAAFIIAWSGLSINAQAISFISTTDISAKIYLFSKFLHGIMAAVFTVILFPFFSSKLQVTKPVFLQYPVLMMKDRFIQSFLFSMEIFIMIILFLLLVASIIAFFNYFKMILNYKKR</sequence>
<organism evidence="3 4">
    <name type="scientific">Alkaliphilus serpentinus</name>
    <dbReference type="NCBI Taxonomy" id="1482731"/>
    <lineage>
        <taxon>Bacteria</taxon>
        <taxon>Bacillati</taxon>
        <taxon>Bacillota</taxon>
        <taxon>Clostridia</taxon>
        <taxon>Peptostreptococcales</taxon>
        <taxon>Natronincolaceae</taxon>
        <taxon>Alkaliphilus</taxon>
    </lineage>
</organism>
<feature type="transmembrane region" description="Helical" evidence="1">
    <location>
        <begin position="12"/>
        <end position="28"/>
    </location>
</feature>
<keyword evidence="4" id="KW-1185">Reference proteome</keyword>
<keyword evidence="1" id="KW-1133">Transmembrane helix</keyword>
<proteinExistence type="predicted"/>
<dbReference type="RefSeq" id="WP_151864448.1">
    <property type="nucleotide sequence ID" value="NZ_WBZB01000004.1"/>
</dbReference>
<keyword evidence="1" id="KW-0812">Transmembrane</keyword>
<evidence type="ECO:0000259" key="2">
    <source>
        <dbReference type="Pfam" id="PF07670"/>
    </source>
</evidence>
<dbReference type="NCBIfam" id="TIGR02871">
    <property type="entry name" value="spore_ylbJ"/>
    <property type="match status" value="1"/>
</dbReference>
<name>A0A833HR91_9FIRM</name>